<dbReference type="Proteomes" id="UP000676336">
    <property type="component" value="Unassembled WGS sequence"/>
</dbReference>
<protein>
    <submittedName>
        <fullName evidence="3">Uncharacterized protein</fullName>
    </submittedName>
</protein>
<dbReference type="Proteomes" id="UP000681720">
    <property type="component" value="Unassembled WGS sequence"/>
</dbReference>
<evidence type="ECO:0000313" key="5">
    <source>
        <dbReference type="EMBL" id="CAF4563084.1"/>
    </source>
</evidence>
<evidence type="ECO:0000313" key="7">
    <source>
        <dbReference type="Proteomes" id="UP000663824"/>
    </source>
</evidence>
<accession>A0A816WBW3</accession>
<dbReference type="EMBL" id="CAJOBH010090563">
    <property type="protein sequence ID" value="CAF4563084.1"/>
    <property type="molecule type" value="Genomic_DNA"/>
</dbReference>
<evidence type="ECO:0000313" key="6">
    <source>
        <dbReference type="EMBL" id="CAF4755742.1"/>
    </source>
</evidence>
<feature type="non-terminal residue" evidence="3">
    <location>
        <position position="33"/>
    </location>
</feature>
<dbReference type="Proteomes" id="UP000681967">
    <property type="component" value="Unassembled WGS sequence"/>
</dbReference>
<gene>
    <name evidence="5" type="ORF">BYL167_LOCUS38592</name>
    <name evidence="1" type="ORF">CJN711_LOCUS3031</name>
    <name evidence="6" type="ORF">GIL414_LOCUS45339</name>
    <name evidence="2" type="ORF">KQP761_LOCUS24036</name>
    <name evidence="3" type="ORF">MBJ925_LOCUS27673</name>
    <name evidence="4" type="ORF">SMN809_LOCUS36502</name>
</gene>
<dbReference type="AlphaFoldDB" id="A0A816WBW3"/>
<dbReference type="EMBL" id="CAJOBI010090052">
    <property type="protein sequence ID" value="CAF4537975.1"/>
    <property type="molecule type" value="Genomic_DNA"/>
</dbReference>
<comment type="caution">
    <text evidence="3">The sequence shown here is derived from an EMBL/GenBank/DDBJ whole genome shotgun (WGS) entry which is preliminary data.</text>
</comment>
<dbReference type="Proteomes" id="UP000663824">
    <property type="component" value="Unassembled WGS sequence"/>
</dbReference>
<evidence type="ECO:0000313" key="2">
    <source>
        <dbReference type="EMBL" id="CAF1616159.1"/>
    </source>
</evidence>
<dbReference type="EMBL" id="CAJNOV010000271">
    <property type="protein sequence ID" value="CAF1015232.1"/>
    <property type="molecule type" value="Genomic_DNA"/>
</dbReference>
<dbReference type="EMBL" id="CAJNRE010014818">
    <property type="protein sequence ID" value="CAF2131455.1"/>
    <property type="molecule type" value="Genomic_DNA"/>
</dbReference>
<reference evidence="3" key="1">
    <citation type="submission" date="2021-02" db="EMBL/GenBank/DDBJ databases">
        <authorList>
            <person name="Nowell W R."/>
        </authorList>
    </citation>
    <scope>NUCLEOTIDE SEQUENCE</scope>
</reference>
<dbReference type="EMBL" id="CAJNOW010012949">
    <property type="protein sequence ID" value="CAF1616159.1"/>
    <property type="molecule type" value="Genomic_DNA"/>
</dbReference>
<name>A0A816WBW3_9BILA</name>
<dbReference type="Proteomes" id="UP000663855">
    <property type="component" value="Unassembled WGS sequence"/>
</dbReference>
<evidence type="ECO:0000313" key="4">
    <source>
        <dbReference type="EMBL" id="CAF4537975.1"/>
    </source>
</evidence>
<sequence length="33" mass="3969">MPFVYCLQHVRHMFSTCSAYVYNMFGVCLQHVR</sequence>
<evidence type="ECO:0000313" key="3">
    <source>
        <dbReference type="EMBL" id="CAF2131455.1"/>
    </source>
</evidence>
<organism evidence="3 7">
    <name type="scientific">Rotaria magnacalcarata</name>
    <dbReference type="NCBI Taxonomy" id="392030"/>
    <lineage>
        <taxon>Eukaryota</taxon>
        <taxon>Metazoa</taxon>
        <taxon>Spiralia</taxon>
        <taxon>Gnathifera</taxon>
        <taxon>Rotifera</taxon>
        <taxon>Eurotatoria</taxon>
        <taxon>Bdelloidea</taxon>
        <taxon>Philodinida</taxon>
        <taxon>Philodinidae</taxon>
        <taxon>Rotaria</taxon>
    </lineage>
</organism>
<evidence type="ECO:0000313" key="1">
    <source>
        <dbReference type="EMBL" id="CAF1015232.1"/>
    </source>
</evidence>
<dbReference type="EMBL" id="CAJOBJ010139257">
    <property type="protein sequence ID" value="CAF4755742.1"/>
    <property type="molecule type" value="Genomic_DNA"/>
</dbReference>
<dbReference type="Proteomes" id="UP000663834">
    <property type="component" value="Unassembled WGS sequence"/>
</dbReference>
<proteinExistence type="predicted"/>